<dbReference type="AlphaFoldDB" id="A0A916YMY1"/>
<evidence type="ECO:0000313" key="2">
    <source>
        <dbReference type="Proteomes" id="UP000612456"/>
    </source>
</evidence>
<protein>
    <submittedName>
        <fullName evidence="1">Uncharacterized protein</fullName>
    </submittedName>
</protein>
<reference evidence="1" key="1">
    <citation type="journal article" date="2014" name="Int. J. Syst. Evol. Microbiol.">
        <title>Complete genome sequence of Corynebacterium casei LMG S-19264T (=DSM 44701T), isolated from a smear-ripened cheese.</title>
        <authorList>
            <consortium name="US DOE Joint Genome Institute (JGI-PGF)"/>
            <person name="Walter F."/>
            <person name="Albersmeier A."/>
            <person name="Kalinowski J."/>
            <person name="Ruckert C."/>
        </authorList>
    </citation>
    <scope>NUCLEOTIDE SEQUENCE</scope>
    <source>
        <strain evidence="1">CGMCC 1.15178</strain>
    </source>
</reference>
<keyword evidence="2" id="KW-1185">Reference proteome</keyword>
<comment type="caution">
    <text evidence="1">The sequence shown here is derived from an EMBL/GenBank/DDBJ whole genome shotgun (WGS) entry which is preliminary data.</text>
</comment>
<organism evidence="1 2">
    <name type="scientific">Paenibacillus nasutitermitis</name>
    <dbReference type="NCBI Taxonomy" id="1652958"/>
    <lineage>
        <taxon>Bacteria</taxon>
        <taxon>Bacillati</taxon>
        <taxon>Bacillota</taxon>
        <taxon>Bacilli</taxon>
        <taxon>Bacillales</taxon>
        <taxon>Paenibacillaceae</taxon>
        <taxon>Paenibacillus</taxon>
    </lineage>
</organism>
<accession>A0A916YMY1</accession>
<gene>
    <name evidence="1" type="ORF">GCM10010911_07300</name>
</gene>
<proteinExistence type="predicted"/>
<reference evidence="1" key="2">
    <citation type="submission" date="2020-09" db="EMBL/GenBank/DDBJ databases">
        <authorList>
            <person name="Sun Q."/>
            <person name="Zhou Y."/>
        </authorList>
    </citation>
    <scope>NUCLEOTIDE SEQUENCE</scope>
    <source>
        <strain evidence="1">CGMCC 1.15178</strain>
    </source>
</reference>
<dbReference type="EMBL" id="BMHP01000001">
    <property type="protein sequence ID" value="GGD52333.1"/>
    <property type="molecule type" value="Genomic_DNA"/>
</dbReference>
<evidence type="ECO:0000313" key="1">
    <source>
        <dbReference type="EMBL" id="GGD52333.1"/>
    </source>
</evidence>
<name>A0A916YMY1_9BACL</name>
<sequence length="147" mass="17518">MDTDPEITFADFYLNNGLIHSYSCRFLKQNSISKSLVKEMSTFGDLLILSLRNGYYIYAVLDISKILSYNKKNKYFHEVFIYGFDSLRQTFQIADYVKGQYIYMIATVEEIENAIEETLKIDYEHHLSEIELWRYNDSSFYKFDLQN</sequence>
<dbReference type="Proteomes" id="UP000612456">
    <property type="component" value="Unassembled WGS sequence"/>
</dbReference>